<organism evidence="1 2">
    <name type="scientific">Mortierella polycephala</name>
    <dbReference type="NCBI Taxonomy" id="41804"/>
    <lineage>
        <taxon>Eukaryota</taxon>
        <taxon>Fungi</taxon>
        <taxon>Fungi incertae sedis</taxon>
        <taxon>Mucoromycota</taxon>
        <taxon>Mortierellomycotina</taxon>
        <taxon>Mortierellomycetes</taxon>
        <taxon>Mortierellales</taxon>
        <taxon>Mortierellaceae</taxon>
        <taxon>Mortierella</taxon>
    </lineage>
</organism>
<dbReference type="AlphaFoldDB" id="A0A9P6U0C3"/>
<accession>A0A9P6U0C3</accession>
<reference evidence="1" key="1">
    <citation type="journal article" date="2020" name="Fungal Divers.">
        <title>Resolving the Mortierellaceae phylogeny through synthesis of multi-gene phylogenetics and phylogenomics.</title>
        <authorList>
            <person name="Vandepol N."/>
            <person name="Liber J."/>
            <person name="Desiro A."/>
            <person name="Na H."/>
            <person name="Kennedy M."/>
            <person name="Barry K."/>
            <person name="Grigoriev I.V."/>
            <person name="Miller A.N."/>
            <person name="O'Donnell K."/>
            <person name="Stajich J.E."/>
            <person name="Bonito G."/>
        </authorList>
    </citation>
    <scope>NUCLEOTIDE SEQUENCE</scope>
    <source>
        <strain evidence="1">KOD948</strain>
    </source>
</reference>
<gene>
    <name evidence="1" type="ORF">BG011_006156</name>
</gene>
<dbReference type="EMBL" id="JAAAJA010000439">
    <property type="protein sequence ID" value="KAG0253776.1"/>
    <property type="molecule type" value="Genomic_DNA"/>
</dbReference>
<name>A0A9P6U0C3_9FUNG</name>
<comment type="caution">
    <text evidence="1">The sequence shown here is derived from an EMBL/GenBank/DDBJ whole genome shotgun (WGS) entry which is preliminary data.</text>
</comment>
<dbReference type="Proteomes" id="UP000726737">
    <property type="component" value="Unassembled WGS sequence"/>
</dbReference>
<dbReference type="OrthoDB" id="2373926at2759"/>
<keyword evidence="2" id="KW-1185">Reference proteome</keyword>
<sequence>MTSISLHQTSRHAVLVIHTHVDTHSVMTQISSTHDSVHISYRVQCPTQDQSSIAQPVMTVMVQPQLQSSVGSNASLSPASVQECSYSVSPENLVIKFTKPQLVEWQALQIQFKSQTCNNTKENNGDSNSAVDMEVDQGQERELGQEESILAKFVTPFNASQHQGAIRSSLIWETQQPQVHVGNIQAARIPGMNAIQITAELIPSIPITASS</sequence>
<protein>
    <submittedName>
        <fullName evidence="1">Uncharacterized protein</fullName>
    </submittedName>
</protein>
<evidence type="ECO:0000313" key="2">
    <source>
        <dbReference type="Proteomes" id="UP000726737"/>
    </source>
</evidence>
<proteinExistence type="predicted"/>
<evidence type="ECO:0000313" key="1">
    <source>
        <dbReference type="EMBL" id="KAG0253776.1"/>
    </source>
</evidence>